<evidence type="ECO:0000256" key="1">
    <source>
        <dbReference type="SAM" id="Phobius"/>
    </source>
</evidence>
<dbReference type="EMBL" id="LCMI01000004">
    <property type="protein sequence ID" value="KKU33407.1"/>
    <property type="molecule type" value="Genomic_DNA"/>
</dbReference>
<keyword evidence="1" id="KW-0812">Transmembrane</keyword>
<dbReference type="AlphaFoldDB" id="A0A0G1PL36"/>
<evidence type="ECO:0000313" key="3">
    <source>
        <dbReference type="Proteomes" id="UP000034794"/>
    </source>
</evidence>
<organism evidence="2 3">
    <name type="scientific">Candidatus Collierbacteria bacterium GW2011_GWA2_46_26</name>
    <dbReference type="NCBI Taxonomy" id="1618381"/>
    <lineage>
        <taxon>Bacteria</taxon>
        <taxon>Candidatus Collieribacteriota</taxon>
    </lineage>
</organism>
<gene>
    <name evidence="2" type="ORF">UX47_C0004G0052</name>
</gene>
<dbReference type="Proteomes" id="UP000034794">
    <property type="component" value="Unassembled WGS sequence"/>
</dbReference>
<evidence type="ECO:0000313" key="2">
    <source>
        <dbReference type="EMBL" id="KKU33407.1"/>
    </source>
</evidence>
<comment type="caution">
    <text evidence="2">The sequence shown here is derived from an EMBL/GenBank/DDBJ whole genome shotgun (WGS) entry which is preliminary data.</text>
</comment>
<proteinExistence type="predicted"/>
<protein>
    <submittedName>
        <fullName evidence="2">Uncharacterized protein</fullName>
    </submittedName>
</protein>
<sequence length="77" mass="8630">MDKPVINWLLVRLHHAIIITRLVGGVWIATLLLFAPYALVVAAAWLIAYLYFTAQFLAASISLLAFAICFLAYARHK</sequence>
<name>A0A0G1PL36_9BACT</name>
<feature type="transmembrane region" description="Helical" evidence="1">
    <location>
        <begin position="54"/>
        <end position="74"/>
    </location>
</feature>
<keyword evidence="1" id="KW-1133">Transmembrane helix</keyword>
<reference evidence="2 3" key="1">
    <citation type="journal article" date="2015" name="Nature">
        <title>rRNA introns, odd ribosomes, and small enigmatic genomes across a large radiation of phyla.</title>
        <authorList>
            <person name="Brown C.T."/>
            <person name="Hug L.A."/>
            <person name="Thomas B.C."/>
            <person name="Sharon I."/>
            <person name="Castelle C.J."/>
            <person name="Singh A."/>
            <person name="Wilkins M.J."/>
            <person name="Williams K.H."/>
            <person name="Banfield J.F."/>
        </authorList>
    </citation>
    <scope>NUCLEOTIDE SEQUENCE [LARGE SCALE GENOMIC DNA]</scope>
</reference>
<keyword evidence="1" id="KW-0472">Membrane</keyword>
<feature type="transmembrane region" description="Helical" evidence="1">
    <location>
        <begin position="22"/>
        <end position="48"/>
    </location>
</feature>
<accession>A0A0G1PL36</accession>